<proteinExistence type="predicted"/>
<evidence type="ECO:0000256" key="1">
    <source>
        <dbReference type="SAM" id="MobiDB-lite"/>
    </source>
</evidence>
<feature type="compositionally biased region" description="Polar residues" evidence="1">
    <location>
        <begin position="189"/>
        <end position="198"/>
    </location>
</feature>
<dbReference type="Proteomes" id="UP001642483">
    <property type="component" value="Unassembled WGS sequence"/>
</dbReference>
<accession>A0ABP0GSY9</accession>
<evidence type="ECO:0000313" key="4">
    <source>
        <dbReference type="Proteomes" id="UP001642483"/>
    </source>
</evidence>
<reference evidence="3 4" key="1">
    <citation type="submission" date="2024-02" db="EMBL/GenBank/DDBJ databases">
        <authorList>
            <person name="Daric V."/>
            <person name="Darras S."/>
        </authorList>
    </citation>
    <scope>NUCLEOTIDE SEQUENCE [LARGE SCALE GENOMIC DNA]</scope>
</reference>
<dbReference type="EMBL" id="CAWYQH010000141">
    <property type="protein sequence ID" value="CAK8694188.1"/>
    <property type="molecule type" value="Genomic_DNA"/>
</dbReference>
<sequence>MGNDEDSAQRTGKAHSSKQFMMALFSSLILFALLILFSQMESLEGKSLMFKDSKTDHFSQRKLRAVSHKDKPTTQQENEKNAKKDAQFESRVTIHNSSQQSLPRDEKTVAEHQQKNVKIQRQQQSEINANFVKEERINYKAIVLQLLKENLNLQAKLNETLHLLKQCAVDGRYNKSKKAERTETPVRAATNNVTQPDRSQTEEQNQPKRDGFNESKIDSKDEVTRKSSPDKYSKLRLKKTDKEILATGKNDTVLKDAPKSRNQAVYSSTEPAIQSKNVTVFQMETKNAMERSVKSKNANISLNTTSAPNQKHDKASKQKMLKV</sequence>
<feature type="transmembrane region" description="Helical" evidence="2">
    <location>
        <begin position="20"/>
        <end position="37"/>
    </location>
</feature>
<organism evidence="3 4">
    <name type="scientific">Clavelina lepadiformis</name>
    <name type="common">Light-bulb sea squirt</name>
    <name type="synonym">Ascidia lepadiformis</name>
    <dbReference type="NCBI Taxonomy" id="159417"/>
    <lineage>
        <taxon>Eukaryota</taxon>
        <taxon>Metazoa</taxon>
        <taxon>Chordata</taxon>
        <taxon>Tunicata</taxon>
        <taxon>Ascidiacea</taxon>
        <taxon>Aplousobranchia</taxon>
        <taxon>Clavelinidae</taxon>
        <taxon>Clavelina</taxon>
    </lineage>
</organism>
<evidence type="ECO:0000256" key="2">
    <source>
        <dbReference type="SAM" id="Phobius"/>
    </source>
</evidence>
<feature type="compositionally biased region" description="Basic and acidic residues" evidence="1">
    <location>
        <begin position="199"/>
        <end position="235"/>
    </location>
</feature>
<comment type="caution">
    <text evidence="3">The sequence shown here is derived from an EMBL/GenBank/DDBJ whole genome shotgun (WGS) entry which is preliminary data.</text>
</comment>
<feature type="compositionally biased region" description="Polar residues" evidence="1">
    <location>
        <begin position="93"/>
        <end position="102"/>
    </location>
</feature>
<keyword evidence="4" id="KW-1185">Reference proteome</keyword>
<feature type="region of interest" description="Disordered" evidence="1">
    <location>
        <begin position="175"/>
        <end position="235"/>
    </location>
</feature>
<feature type="compositionally biased region" description="Basic and acidic residues" evidence="1">
    <location>
        <begin position="67"/>
        <end position="88"/>
    </location>
</feature>
<feature type="region of interest" description="Disordered" evidence="1">
    <location>
        <begin position="59"/>
        <end position="106"/>
    </location>
</feature>
<name>A0ABP0GSY9_CLALP</name>
<keyword evidence="2" id="KW-0812">Transmembrane</keyword>
<gene>
    <name evidence="3" type="ORF">CVLEPA_LOCUS27579</name>
</gene>
<protein>
    <submittedName>
        <fullName evidence="3">Uncharacterized protein</fullName>
    </submittedName>
</protein>
<evidence type="ECO:0000313" key="3">
    <source>
        <dbReference type="EMBL" id="CAK8694188.1"/>
    </source>
</evidence>
<feature type="compositionally biased region" description="Polar residues" evidence="1">
    <location>
        <begin position="295"/>
        <end position="309"/>
    </location>
</feature>
<keyword evidence="2" id="KW-0472">Membrane</keyword>
<keyword evidence="2" id="KW-1133">Transmembrane helix</keyword>
<feature type="region of interest" description="Disordered" evidence="1">
    <location>
        <begin position="292"/>
        <end position="323"/>
    </location>
</feature>